<comment type="pathway">
    <text evidence="1">Pyrimidine metabolism; CTP biosynthesis via de novo pathway; CTP from UDP: step 2/2.</text>
</comment>
<dbReference type="Pfam" id="PF06418">
    <property type="entry name" value="CTP_synth_N"/>
    <property type="match status" value="1"/>
</dbReference>
<evidence type="ECO:0000256" key="4">
    <source>
        <dbReference type="ARBA" id="ARBA00022598"/>
    </source>
</evidence>
<evidence type="ECO:0000256" key="2">
    <source>
        <dbReference type="ARBA" id="ARBA00007533"/>
    </source>
</evidence>
<evidence type="ECO:0000256" key="3">
    <source>
        <dbReference type="ARBA" id="ARBA00012291"/>
    </source>
</evidence>
<evidence type="ECO:0000256" key="5">
    <source>
        <dbReference type="ARBA" id="ARBA00022741"/>
    </source>
</evidence>
<dbReference type="InterPro" id="IPR017456">
    <property type="entry name" value="CTP_synthase_N"/>
</dbReference>
<dbReference type="InterPro" id="IPR017926">
    <property type="entry name" value="GATASE"/>
</dbReference>
<evidence type="ECO:0000313" key="13">
    <source>
        <dbReference type="Proteomes" id="UP000228496"/>
    </source>
</evidence>
<dbReference type="InterPro" id="IPR027417">
    <property type="entry name" value="P-loop_NTPase"/>
</dbReference>
<evidence type="ECO:0000259" key="10">
    <source>
        <dbReference type="Pfam" id="PF00117"/>
    </source>
</evidence>
<dbReference type="PANTHER" id="PTHR11550">
    <property type="entry name" value="CTP SYNTHASE"/>
    <property type="match status" value="1"/>
</dbReference>
<evidence type="ECO:0000256" key="7">
    <source>
        <dbReference type="ARBA" id="ARBA00022962"/>
    </source>
</evidence>
<dbReference type="Pfam" id="PF00117">
    <property type="entry name" value="GATase"/>
    <property type="match status" value="1"/>
</dbReference>
<evidence type="ECO:0000313" key="12">
    <source>
        <dbReference type="EMBL" id="PJE50914.1"/>
    </source>
</evidence>
<keyword evidence="6" id="KW-0067">ATP-binding</keyword>
<dbReference type="GO" id="GO:0003883">
    <property type="term" value="F:CTP synthase activity"/>
    <property type="evidence" value="ECO:0007669"/>
    <property type="project" value="UniProtKB-EC"/>
</dbReference>
<dbReference type="Gene3D" id="3.40.50.300">
    <property type="entry name" value="P-loop containing nucleotide triphosphate hydrolases"/>
    <property type="match status" value="1"/>
</dbReference>
<dbReference type="CDD" id="cd01746">
    <property type="entry name" value="GATase1_CTP_Synthase"/>
    <property type="match status" value="1"/>
</dbReference>
<dbReference type="SUPFAM" id="SSF52540">
    <property type="entry name" value="P-loop containing nucleoside triphosphate hydrolases"/>
    <property type="match status" value="1"/>
</dbReference>
<dbReference type="GO" id="GO:0019856">
    <property type="term" value="P:pyrimidine nucleobase biosynthetic process"/>
    <property type="evidence" value="ECO:0007669"/>
    <property type="project" value="TreeGrafter"/>
</dbReference>
<protein>
    <recommendedName>
        <fullName evidence="3">CTP synthase (glutamine hydrolyzing)</fullName>
        <ecNumber evidence="3">6.3.4.2</ecNumber>
    </recommendedName>
</protein>
<dbReference type="SUPFAM" id="SSF52317">
    <property type="entry name" value="Class I glutamine amidotransferase-like"/>
    <property type="match status" value="1"/>
</dbReference>
<organism evidence="12 13">
    <name type="scientific">Candidatus Yanofskybacteria bacterium CG10_big_fil_rev_8_21_14_0_10_36_16</name>
    <dbReference type="NCBI Taxonomy" id="1975096"/>
    <lineage>
        <taxon>Bacteria</taxon>
        <taxon>Candidatus Yanofskyibacteriota</taxon>
    </lineage>
</organism>
<proteinExistence type="inferred from homology"/>
<keyword evidence="8" id="KW-0665">Pyrimidine biosynthesis</keyword>
<dbReference type="FunFam" id="3.40.50.880:FF:000002">
    <property type="entry name" value="CTP synthase"/>
    <property type="match status" value="1"/>
</dbReference>
<dbReference type="Gene3D" id="3.40.50.880">
    <property type="match status" value="1"/>
</dbReference>
<dbReference type="EMBL" id="PCXQ01000004">
    <property type="protein sequence ID" value="PJE50914.1"/>
    <property type="molecule type" value="Genomic_DNA"/>
</dbReference>
<sequence length="382" mass="43053">MLKTERPNEVLNILVSYLPVPKKIGEMKTKPTQYAARTLNTAGIQPDIIIARSSLSLDNVRKRKISIFCNVNEHDVISAPDVASIYEVPVNFEKDKLGERILNKFGLKKTKKDFKKWNALVKKIKNENLSSVKIGIVGKYFSSGEFILSDSYISVIEAVKHASWANGKKPEITWLNAEKYEKNPRALSELKDFGGIIVPGGFGSRGVEGKIKVINYARKNNIPFLGLCYGLQLAVVEFARNASGIKKAHTIEVDKKTKFPVVNIMDEQLQNLSQKHMGATMRLGGYVCEIKNDSTANKLYGTNMVSERHRHRYEVNNKYLPELEKAGLVVSGVNPNKNLVEIIELPKNKHRFFMATQFHPELKSRPLSPHPIFMGFIKEASK</sequence>
<evidence type="ECO:0000256" key="9">
    <source>
        <dbReference type="ARBA" id="ARBA00047781"/>
    </source>
</evidence>
<accession>A0A2J0Q7B7</accession>
<evidence type="ECO:0000259" key="11">
    <source>
        <dbReference type="Pfam" id="PF06418"/>
    </source>
</evidence>
<name>A0A2J0Q7B7_9BACT</name>
<evidence type="ECO:0000256" key="8">
    <source>
        <dbReference type="ARBA" id="ARBA00022975"/>
    </source>
</evidence>
<reference evidence="12 13" key="1">
    <citation type="submission" date="2017-09" db="EMBL/GenBank/DDBJ databases">
        <title>Depth-based differentiation of microbial function through sediment-hosted aquifers and enrichment of novel symbionts in the deep terrestrial subsurface.</title>
        <authorList>
            <person name="Probst A.J."/>
            <person name="Ladd B."/>
            <person name="Jarett J.K."/>
            <person name="Geller-Mcgrath D.E."/>
            <person name="Sieber C.M."/>
            <person name="Emerson J.B."/>
            <person name="Anantharaman K."/>
            <person name="Thomas B.C."/>
            <person name="Malmstrom R."/>
            <person name="Stieglmeier M."/>
            <person name="Klingl A."/>
            <person name="Woyke T."/>
            <person name="Ryan C.M."/>
            <person name="Banfield J.F."/>
        </authorList>
    </citation>
    <scope>NUCLEOTIDE SEQUENCE [LARGE SCALE GENOMIC DNA]</scope>
    <source>
        <strain evidence="12">CG10_big_fil_rev_8_21_14_0_10_36_16</strain>
    </source>
</reference>
<comment type="similarity">
    <text evidence="2">Belongs to the CTP synthase family.</text>
</comment>
<dbReference type="UniPathway" id="UPA00159">
    <property type="reaction ID" value="UER00277"/>
</dbReference>
<dbReference type="InterPro" id="IPR033828">
    <property type="entry name" value="GATase1_CTP_Synthase"/>
</dbReference>
<dbReference type="GO" id="GO:0044210">
    <property type="term" value="P:'de novo' CTP biosynthetic process"/>
    <property type="evidence" value="ECO:0007669"/>
    <property type="project" value="UniProtKB-UniPathway"/>
</dbReference>
<dbReference type="Proteomes" id="UP000228496">
    <property type="component" value="Unassembled WGS sequence"/>
</dbReference>
<feature type="domain" description="CTP synthase N-terminal" evidence="11">
    <location>
        <begin position="6"/>
        <end position="107"/>
    </location>
</feature>
<dbReference type="GO" id="GO:0005524">
    <property type="term" value="F:ATP binding"/>
    <property type="evidence" value="ECO:0007669"/>
    <property type="project" value="UniProtKB-KW"/>
</dbReference>
<keyword evidence="4" id="KW-0436">Ligase</keyword>
<comment type="catalytic activity">
    <reaction evidence="9">
        <text>UTP + L-glutamine + ATP + H2O = CTP + L-glutamate + ADP + phosphate + 2 H(+)</text>
        <dbReference type="Rhea" id="RHEA:26426"/>
        <dbReference type="ChEBI" id="CHEBI:15377"/>
        <dbReference type="ChEBI" id="CHEBI:15378"/>
        <dbReference type="ChEBI" id="CHEBI:29985"/>
        <dbReference type="ChEBI" id="CHEBI:30616"/>
        <dbReference type="ChEBI" id="CHEBI:37563"/>
        <dbReference type="ChEBI" id="CHEBI:43474"/>
        <dbReference type="ChEBI" id="CHEBI:46398"/>
        <dbReference type="ChEBI" id="CHEBI:58359"/>
        <dbReference type="ChEBI" id="CHEBI:456216"/>
        <dbReference type="EC" id="6.3.4.2"/>
    </reaction>
</comment>
<dbReference type="PANTHER" id="PTHR11550:SF0">
    <property type="entry name" value="CTP SYNTHASE-RELATED"/>
    <property type="match status" value="1"/>
</dbReference>
<dbReference type="InterPro" id="IPR029062">
    <property type="entry name" value="Class_I_gatase-like"/>
</dbReference>
<evidence type="ECO:0000256" key="6">
    <source>
        <dbReference type="ARBA" id="ARBA00022840"/>
    </source>
</evidence>
<dbReference type="AlphaFoldDB" id="A0A2J0Q7B7"/>
<evidence type="ECO:0000256" key="1">
    <source>
        <dbReference type="ARBA" id="ARBA00005171"/>
    </source>
</evidence>
<comment type="caution">
    <text evidence="12">The sequence shown here is derived from an EMBL/GenBank/DDBJ whole genome shotgun (WGS) entry which is preliminary data.</text>
</comment>
<dbReference type="NCBIfam" id="NF003792">
    <property type="entry name" value="PRK05380.1"/>
    <property type="match status" value="1"/>
</dbReference>
<dbReference type="InterPro" id="IPR004468">
    <property type="entry name" value="CTP_synthase"/>
</dbReference>
<dbReference type="GO" id="GO:0042802">
    <property type="term" value="F:identical protein binding"/>
    <property type="evidence" value="ECO:0007669"/>
    <property type="project" value="TreeGrafter"/>
</dbReference>
<dbReference type="PROSITE" id="PS51273">
    <property type="entry name" value="GATASE_TYPE_1"/>
    <property type="match status" value="1"/>
</dbReference>
<keyword evidence="5" id="KW-0547">Nucleotide-binding</keyword>
<gene>
    <name evidence="12" type="ORF">COV29_01375</name>
</gene>
<dbReference type="EC" id="6.3.4.2" evidence="3"/>
<feature type="domain" description="Glutamine amidotransferase" evidence="10">
    <location>
        <begin position="148"/>
        <end position="378"/>
    </location>
</feature>
<keyword evidence="7" id="KW-0315">Glutamine amidotransferase</keyword>